<organism evidence="1 2">
    <name type="scientific">Streptomonospora nanhaiensis</name>
    <dbReference type="NCBI Taxonomy" id="1323731"/>
    <lineage>
        <taxon>Bacteria</taxon>
        <taxon>Bacillati</taxon>
        <taxon>Actinomycetota</taxon>
        <taxon>Actinomycetes</taxon>
        <taxon>Streptosporangiales</taxon>
        <taxon>Nocardiopsidaceae</taxon>
        <taxon>Streptomonospora</taxon>
    </lineage>
</organism>
<dbReference type="Proteomes" id="UP000575985">
    <property type="component" value="Unassembled WGS sequence"/>
</dbReference>
<name>A0A853BPZ2_9ACTN</name>
<evidence type="ECO:0000313" key="2">
    <source>
        <dbReference type="Proteomes" id="UP000575985"/>
    </source>
</evidence>
<evidence type="ECO:0000313" key="1">
    <source>
        <dbReference type="EMBL" id="NYI97253.1"/>
    </source>
</evidence>
<dbReference type="EMBL" id="JACCFO010000001">
    <property type="protein sequence ID" value="NYI97253.1"/>
    <property type="molecule type" value="Genomic_DNA"/>
</dbReference>
<keyword evidence="2" id="KW-1185">Reference proteome</keyword>
<reference evidence="1 2" key="1">
    <citation type="submission" date="2020-07" db="EMBL/GenBank/DDBJ databases">
        <title>Sequencing the genomes of 1000 actinobacteria strains.</title>
        <authorList>
            <person name="Klenk H.-P."/>
        </authorList>
    </citation>
    <scope>NUCLEOTIDE SEQUENCE [LARGE SCALE GENOMIC DNA]</scope>
    <source>
        <strain evidence="1 2">DSM 45927</strain>
    </source>
</reference>
<comment type="caution">
    <text evidence="1">The sequence shown here is derived from an EMBL/GenBank/DDBJ whole genome shotgun (WGS) entry which is preliminary data.</text>
</comment>
<dbReference type="AlphaFoldDB" id="A0A853BPZ2"/>
<sequence>MPPPPPAPAGPALVLVPGPLETPPWWAALPGELRRLGAAAAAVEVPGDPAPPYAARHVAGAALAIARLAPPAPLLLVAHGAAGPLLPRIGAAQRAAHRPVAGYLLVDSLLPQPGTPTRADLRRAQLGTGTAGTPDTPVSGAVPVPDGFDTEPLPMAADWPDAPCGYLLSDPRLAPCARLAALRGWPVLDRADAPAPTAADLLDLAARL</sequence>
<dbReference type="SUPFAM" id="SSF53474">
    <property type="entry name" value="alpha/beta-Hydrolases"/>
    <property type="match status" value="1"/>
</dbReference>
<dbReference type="RefSeq" id="WP_179768628.1">
    <property type="nucleotide sequence ID" value="NZ_JACCFO010000001.1"/>
</dbReference>
<accession>A0A853BPZ2</accession>
<proteinExistence type="predicted"/>
<evidence type="ECO:0008006" key="3">
    <source>
        <dbReference type="Google" id="ProtNLM"/>
    </source>
</evidence>
<gene>
    <name evidence="1" type="ORF">HNR12_003530</name>
</gene>
<dbReference type="InterPro" id="IPR029058">
    <property type="entry name" value="AB_hydrolase_fold"/>
</dbReference>
<protein>
    <recommendedName>
        <fullName evidence="3">Alpha/beta hydrolase</fullName>
    </recommendedName>
</protein>